<dbReference type="EMBL" id="ML743557">
    <property type="protein sequence ID" value="KAE8141508.1"/>
    <property type="molecule type" value="Genomic_DNA"/>
</dbReference>
<dbReference type="RefSeq" id="XP_031917571.1">
    <property type="nucleotide sequence ID" value="XM_032056750.1"/>
</dbReference>
<keyword evidence="2" id="KW-1185">Reference proteome</keyword>
<dbReference type="InterPro" id="IPR036770">
    <property type="entry name" value="Ankyrin_rpt-contain_sf"/>
</dbReference>
<evidence type="ECO:0008006" key="3">
    <source>
        <dbReference type="Google" id="ProtNLM"/>
    </source>
</evidence>
<dbReference type="Proteomes" id="UP000325672">
    <property type="component" value="Unassembled WGS sequence"/>
</dbReference>
<dbReference type="OrthoDB" id="4400272at2759"/>
<sequence length="252" mass="29028">MAAYSRKPLFNRCFQNSIPSEAVLAEKMWAIEYLNSWFSNNSRAGIQCPHEDPNTLQWETIYHLCINSSKDAVIRLLSLGLTFSVPWDQRTLFHAAVRRHDNDKEILDHLLCNLPVNQYFLVFQPDETGETALQYALNQPYFGEKEATLLRWTLYARQQGWEMQYNRTLAIAARNGHIDAVKMLLGALHDARYDMNTDPLVAAIRYMAEEVNNDAHFANGCEIVRQLARYGHEFGWGFGVGYAFQELVGLFK</sequence>
<organism evidence="1 2">
    <name type="scientific">Aspergillus pseudotamarii</name>
    <dbReference type="NCBI Taxonomy" id="132259"/>
    <lineage>
        <taxon>Eukaryota</taxon>
        <taxon>Fungi</taxon>
        <taxon>Dikarya</taxon>
        <taxon>Ascomycota</taxon>
        <taxon>Pezizomycotina</taxon>
        <taxon>Eurotiomycetes</taxon>
        <taxon>Eurotiomycetidae</taxon>
        <taxon>Eurotiales</taxon>
        <taxon>Aspergillaceae</taxon>
        <taxon>Aspergillus</taxon>
        <taxon>Aspergillus subgen. Circumdati</taxon>
    </lineage>
</organism>
<evidence type="ECO:0000313" key="1">
    <source>
        <dbReference type="EMBL" id="KAE8141508.1"/>
    </source>
</evidence>
<reference evidence="1 2" key="1">
    <citation type="submission" date="2019-04" db="EMBL/GenBank/DDBJ databases">
        <title>Friends and foes A comparative genomics study of 23 Aspergillus species from section Flavi.</title>
        <authorList>
            <consortium name="DOE Joint Genome Institute"/>
            <person name="Kjaerbolling I."/>
            <person name="Vesth T."/>
            <person name="Frisvad J.C."/>
            <person name="Nybo J.L."/>
            <person name="Theobald S."/>
            <person name="Kildgaard S."/>
            <person name="Isbrandt T."/>
            <person name="Kuo A."/>
            <person name="Sato A."/>
            <person name="Lyhne E.K."/>
            <person name="Kogle M.E."/>
            <person name="Wiebenga A."/>
            <person name="Kun R.S."/>
            <person name="Lubbers R.J."/>
            <person name="Makela M.R."/>
            <person name="Barry K."/>
            <person name="Chovatia M."/>
            <person name="Clum A."/>
            <person name="Daum C."/>
            <person name="Haridas S."/>
            <person name="He G."/>
            <person name="LaButti K."/>
            <person name="Lipzen A."/>
            <person name="Mondo S."/>
            <person name="Riley R."/>
            <person name="Salamov A."/>
            <person name="Simmons B.A."/>
            <person name="Magnuson J.K."/>
            <person name="Henrissat B."/>
            <person name="Mortensen U.H."/>
            <person name="Larsen T.O."/>
            <person name="Devries R.P."/>
            <person name="Grigoriev I.V."/>
            <person name="Machida M."/>
            <person name="Baker S.E."/>
            <person name="Andersen M.R."/>
        </authorList>
    </citation>
    <scope>NUCLEOTIDE SEQUENCE [LARGE SCALE GENOMIC DNA]</scope>
    <source>
        <strain evidence="1 2">CBS 117625</strain>
    </source>
</reference>
<evidence type="ECO:0000313" key="2">
    <source>
        <dbReference type="Proteomes" id="UP000325672"/>
    </source>
</evidence>
<dbReference type="SUPFAM" id="SSF48403">
    <property type="entry name" value="Ankyrin repeat"/>
    <property type="match status" value="1"/>
</dbReference>
<dbReference type="Gene3D" id="1.25.40.20">
    <property type="entry name" value="Ankyrin repeat-containing domain"/>
    <property type="match status" value="1"/>
</dbReference>
<proteinExistence type="predicted"/>
<accession>A0A5N6T5B9</accession>
<protein>
    <recommendedName>
        <fullName evidence="3">Ankyrin repeat-containing domain protein</fullName>
    </recommendedName>
</protein>
<dbReference type="GeneID" id="43640960"/>
<gene>
    <name evidence="1" type="ORF">BDV38DRAFT_268321</name>
</gene>
<name>A0A5N6T5B9_ASPPS</name>
<dbReference type="AlphaFoldDB" id="A0A5N6T5B9"/>